<name>K1S9A8_9ZZZZ</name>
<protein>
    <submittedName>
        <fullName evidence="1">Uncharacterized protein</fullName>
    </submittedName>
</protein>
<evidence type="ECO:0000313" key="1">
    <source>
        <dbReference type="EMBL" id="EKC57272.1"/>
    </source>
</evidence>
<feature type="non-terminal residue" evidence="1">
    <location>
        <position position="1"/>
    </location>
</feature>
<sequence>VMGRGSSGHEGLYIGDIVKIDGTEVTIEIKIKTITSHWKKVTE</sequence>
<reference evidence="1" key="1">
    <citation type="journal article" date="2013" name="Environ. Microbiol.">
        <title>Microbiota from the distal guts of lean and obese adolescents exhibit partial functional redundancy besides clear differences in community structure.</title>
        <authorList>
            <person name="Ferrer M."/>
            <person name="Ruiz A."/>
            <person name="Lanza F."/>
            <person name="Haange S.B."/>
            <person name="Oberbach A."/>
            <person name="Till H."/>
            <person name="Bargiela R."/>
            <person name="Campoy C."/>
            <person name="Segura M.T."/>
            <person name="Richter M."/>
            <person name="von Bergen M."/>
            <person name="Seifert J."/>
            <person name="Suarez A."/>
        </authorList>
    </citation>
    <scope>NUCLEOTIDE SEQUENCE</scope>
</reference>
<dbReference type="EMBL" id="AJWZ01007310">
    <property type="protein sequence ID" value="EKC57272.1"/>
    <property type="molecule type" value="Genomic_DNA"/>
</dbReference>
<accession>K1S9A8</accession>
<organism evidence="1">
    <name type="scientific">human gut metagenome</name>
    <dbReference type="NCBI Taxonomy" id="408170"/>
    <lineage>
        <taxon>unclassified sequences</taxon>
        <taxon>metagenomes</taxon>
        <taxon>organismal metagenomes</taxon>
    </lineage>
</organism>
<gene>
    <name evidence="1" type="ORF">OBE_10620</name>
</gene>
<dbReference type="AlphaFoldDB" id="K1S9A8"/>
<proteinExistence type="predicted"/>
<comment type="caution">
    <text evidence="1">The sequence shown here is derived from an EMBL/GenBank/DDBJ whole genome shotgun (WGS) entry which is preliminary data.</text>
</comment>